<dbReference type="EMBL" id="AMZN01000086">
    <property type="protein sequence ID" value="ELR68983.1"/>
    <property type="molecule type" value="Genomic_DNA"/>
</dbReference>
<protein>
    <recommendedName>
        <fullName evidence="3">RHS repeat-associated core domain-containing protein</fullName>
    </recommendedName>
</protein>
<sequence>MGRTPILDPHAYKYSSLSPYSWAANNPISIIDPDGRDIIIGANSVTFTGSDAQAAFSALKNSYSSKGPCEGADCDKKKEGGGDGKIALVGVPVVNGLEKVATETIKSRGKALFSFALKTFGLTLSFVLESEDAGRGSAFVNRLSEDEEDRLYELQNKSMAEGLDQSEELEYQELLDTKYPYGDPFEQSFEKMRQGNNQKKNQEVTSLYKEFWYY</sequence>
<evidence type="ECO:0008006" key="3">
    <source>
        <dbReference type="Google" id="ProtNLM"/>
    </source>
</evidence>
<dbReference type="AlphaFoldDB" id="L8JL72"/>
<accession>L8JL72</accession>
<organism evidence="1 2">
    <name type="scientific">Fulvivirga imtechensis AK7</name>
    <dbReference type="NCBI Taxonomy" id="1237149"/>
    <lineage>
        <taxon>Bacteria</taxon>
        <taxon>Pseudomonadati</taxon>
        <taxon>Bacteroidota</taxon>
        <taxon>Cytophagia</taxon>
        <taxon>Cytophagales</taxon>
        <taxon>Fulvivirgaceae</taxon>
        <taxon>Fulvivirga</taxon>
    </lineage>
</organism>
<reference evidence="1 2" key="1">
    <citation type="submission" date="2012-12" db="EMBL/GenBank/DDBJ databases">
        <title>Genome assembly of Fulvivirga imtechensis AK7.</title>
        <authorList>
            <person name="Nupur N."/>
            <person name="Khatri I."/>
            <person name="Kumar R."/>
            <person name="Subramanian S."/>
            <person name="Pinnaka A."/>
        </authorList>
    </citation>
    <scope>NUCLEOTIDE SEQUENCE [LARGE SCALE GENOMIC DNA]</scope>
    <source>
        <strain evidence="1 2">AK7</strain>
    </source>
</reference>
<evidence type="ECO:0000313" key="2">
    <source>
        <dbReference type="Proteomes" id="UP000011135"/>
    </source>
</evidence>
<proteinExistence type="predicted"/>
<gene>
    <name evidence="1" type="ORF">C900_05541</name>
</gene>
<keyword evidence="2" id="KW-1185">Reference proteome</keyword>
<name>L8JL72_9BACT</name>
<dbReference type="Proteomes" id="UP000011135">
    <property type="component" value="Unassembled WGS sequence"/>
</dbReference>
<comment type="caution">
    <text evidence="1">The sequence shown here is derived from an EMBL/GenBank/DDBJ whole genome shotgun (WGS) entry which is preliminary data.</text>
</comment>
<evidence type="ECO:0000313" key="1">
    <source>
        <dbReference type="EMBL" id="ELR68983.1"/>
    </source>
</evidence>
<dbReference type="STRING" id="1237149.C900_05541"/>